<protein>
    <submittedName>
        <fullName evidence="1">Uncharacterized protein</fullName>
    </submittedName>
</protein>
<dbReference type="EMBL" id="ML976982">
    <property type="protein sequence ID" value="KAF1960626.1"/>
    <property type="molecule type" value="Genomic_DNA"/>
</dbReference>
<organism evidence="1 2">
    <name type="scientific">Byssothecium circinans</name>
    <dbReference type="NCBI Taxonomy" id="147558"/>
    <lineage>
        <taxon>Eukaryota</taxon>
        <taxon>Fungi</taxon>
        <taxon>Dikarya</taxon>
        <taxon>Ascomycota</taxon>
        <taxon>Pezizomycotina</taxon>
        <taxon>Dothideomycetes</taxon>
        <taxon>Pleosporomycetidae</taxon>
        <taxon>Pleosporales</taxon>
        <taxon>Massarineae</taxon>
        <taxon>Massarinaceae</taxon>
        <taxon>Byssothecium</taxon>
    </lineage>
</organism>
<proteinExistence type="predicted"/>
<name>A0A6A5UCI9_9PLEO</name>
<keyword evidence="2" id="KW-1185">Reference proteome</keyword>
<evidence type="ECO:0000313" key="1">
    <source>
        <dbReference type="EMBL" id="KAF1960626.1"/>
    </source>
</evidence>
<dbReference type="AlphaFoldDB" id="A0A6A5UCI9"/>
<dbReference type="Proteomes" id="UP000800035">
    <property type="component" value="Unassembled WGS sequence"/>
</dbReference>
<sequence length="163" mass="17682">MSPQCEGCSSKVICSNSSFGGGDFPFKIGRRRVPFPVWRAENSLTSSSVRHFLSSSVLRVFSTQVSTRENPAQVFELPSRGPRKKRSNGAVCSALALRGTSGMHNQPVPIHALGTVRPRPHRSKHSRAPGKLACVFQSMRSLHTVVALARPSQPGGEASVQKY</sequence>
<gene>
    <name evidence="1" type="ORF">CC80DRAFT_261559</name>
</gene>
<evidence type="ECO:0000313" key="2">
    <source>
        <dbReference type="Proteomes" id="UP000800035"/>
    </source>
</evidence>
<accession>A0A6A5UCI9</accession>
<reference evidence="1" key="1">
    <citation type="journal article" date="2020" name="Stud. Mycol.">
        <title>101 Dothideomycetes genomes: a test case for predicting lifestyles and emergence of pathogens.</title>
        <authorList>
            <person name="Haridas S."/>
            <person name="Albert R."/>
            <person name="Binder M."/>
            <person name="Bloem J."/>
            <person name="Labutti K."/>
            <person name="Salamov A."/>
            <person name="Andreopoulos B."/>
            <person name="Baker S."/>
            <person name="Barry K."/>
            <person name="Bills G."/>
            <person name="Bluhm B."/>
            <person name="Cannon C."/>
            <person name="Castanera R."/>
            <person name="Culley D."/>
            <person name="Daum C."/>
            <person name="Ezra D."/>
            <person name="Gonzalez J."/>
            <person name="Henrissat B."/>
            <person name="Kuo A."/>
            <person name="Liang C."/>
            <person name="Lipzen A."/>
            <person name="Lutzoni F."/>
            <person name="Magnuson J."/>
            <person name="Mondo S."/>
            <person name="Nolan M."/>
            <person name="Ohm R."/>
            <person name="Pangilinan J."/>
            <person name="Park H.-J."/>
            <person name="Ramirez L."/>
            <person name="Alfaro M."/>
            <person name="Sun H."/>
            <person name="Tritt A."/>
            <person name="Yoshinaga Y."/>
            <person name="Zwiers L.-H."/>
            <person name="Turgeon B."/>
            <person name="Goodwin S."/>
            <person name="Spatafora J."/>
            <person name="Crous P."/>
            <person name="Grigoriev I."/>
        </authorList>
    </citation>
    <scope>NUCLEOTIDE SEQUENCE</scope>
    <source>
        <strain evidence="1">CBS 675.92</strain>
    </source>
</reference>